<sequence length="87" mass="9644">MGESGCMSTIVSCKEHDHSKHDIYDICETNEGSEVSMKALATRLPSSFLVIDRVTNVLSSVQTGSCWLSSRTPAQRSMSRLYPQHSH</sequence>
<evidence type="ECO:0000313" key="2">
    <source>
        <dbReference type="Proteomes" id="UP000001194"/>
    </source>
</evidence>
<proteinExistence type="predicted"/>
<gene>
    <name evidence="1" type="ORF">LACBIDRAFT_317148</name>
</gene>
<dbReference type="OrthoDB" id="3048650at2759"/>
<dbReference type="AlphaFoldDB" id="B0D4I3"/>
<dbReference type="RefSeq" id="XP_001879018.1">
    <property type="nucleotide sequence ID" value="XM_001878983.1"/>
</dbReference>
<dbReference type="Proteomes" id="UP000001194">
    <property type="component" value="Unassembled WGS sequence"/>
</dbReference>
<accession>B0D4I3</accession>
<protein>
    <submittedName>
        <fullName evidence="1">Predicted protein</fullName>
    </submittedName>
</protein>
<name>B0D4I3_LACBS</name>
<reference evidence="1 2" key="1">
    <citation type="journal article" date="2008" name="Nature">
        <title>The genome of Laccaria bicolor provides insights into mycorrhizal symbiosis.</title>
        <authorList>
            <person name="Martin F."/>
            <person name="Aerts A."/>
            <person name="Ahren D."/>
            <person name="Brun A."/>
            <person name="Danchin E.G.J."/>
            <person name="Duchaussoy F."/>
            <person name="Gibon J."/>
            <person name="Kohler A."/>
            <person name="Lindquist E."/>
            <person name="Pereda V."/>
            <person name="Salamov A."/>
            <person name="Shapiro H.J."/>
            <person name="Wuyts J."/>
            <person name="Blaudez D."/>
            <person name="Buee M."/>
            <person name="Brokstein P."/>
            <person name="Canbaeck B."/>
            <person name="Cohen D."/>
            <person name="Courty P.E."/>
            <person name="Coutinho P.M."/>
            <person name="Delaruelle C."/>
            <person name="Detter J.C."/>
            <person name="Deveau A."/>
            <person name="DiFazio S."/>
            <person name="Duplessis S."/>
            <person name="Fraissinet-Tachet L."/>
            <person name="Lucic E."/>
            <person name="Frey-Klett P."/>
            <person name="Fourrey C."/>
            <person name="Feussner I."/>
            <person name="Gay G."/>
            <person name="Grimwood J."/>
            <person name="Hoegger P.J."/>
            <person name="Jain P."/>
            <person name="Kilaru S."/>
            <person name="Labbe J."/>
            <person name="Lin Y.C."/>
            <person name="Legue V."/>
            <person name="Le Tacon F."/>
            <person name="Marmeisse R."/>
            <person name="Melayah D."/>
            <person name="Montanini B."/>
            <person name="Muratet M."/>
            <person name="Nehls U."/>
            <person name="Niculita-Hirzel H."/>
            <person name="Oudot-Le Secq M.P."/>
            <person name="Peter M."/>
            <person name="Quesneville H."/>
            <person name="Rajashekar B."/>
            <person name="Reich M."/>
            <person name="Rouhier N."/>
            <person name="Schmutz J."/>
            <person name="Yin T."/>
            <person name="Chalot M."/>
            <person name="Henrissat B."/>
            <person name="Kuees U."/>
            <person name="Lucas S."/>
            <person name="Van de Peer Y."/>
            <person name="Podila G.K."/>
            <person name="Polle A."/>
            <person name="Pukkila P.J."/>
            <person name="Richardson P.M."/>
            <person name="Rouze P."/>
            <person name="Sanders I.R."/>
            <person name="Stajich J.E."/>
            <person name="Tunlid A."/>
            <person name="Tuskan G."/>
            <person name="Grigoriev I.V."/>
        </authorList>
    </citation>
    <scope>NUCLEOTIDE SEQUENCE [LARGE SCALE GENOMIC DNA]</scope>
    <source>
        <strain evidence="2">S238N-H82 / ATCC MYA-4686</strain>
    </source>
</reference>
<keyword evidence="2" id="KW-1185">Reference proteome</keyword>
<dbReference type="KEGG" id="lbc:LACBIDRAFT_317148"/>
<dbReference type="GeneID" id="6074529"/>
<organism evidence="2">
    <name type="scientific">Laccaria bicolor (strain S238N-H82 / ATCC MYA-4686)</name>
    <name type="common">Bicoloured deceiver</name>
    <name type="synonym">Laccaria laccata var. bicolor</name>
    <dbReference type="NCBI Taxonomy" id="486041"/>
    <lineage>
        <taxon>Eukaryota</taxon>
        <taxon>Fungi</taxon>
        <taxon>Dikarya</taxon>
        <taxon>Basidiomycota</taxon>
        <taxon>Agaricomycotina</taxon>
        <taxon>Agaricomycetes</taxon>
        <taxon>Agaricomycetidae</taxon>
        <taxon>Agaricales</taxon>
        <taxon>Agaricineae</taxon>
        <taxon>Hydnangiaceae</taxon>
        <taxon>Laccaria</taxon>
    </lineage>
</organism>
<dbReference type="InParanoid" id="B0D4I3"/>
<dbReference type="STRING" id="486041.B0D4I3"/>
<dbReference type="HOGENOM" id="CLU_2483735_0_0_1"/>
<evidence type="ECO:0000313" key="1">
    <source>
        <dbReference type="EMBL" id="EDR10568.1"/>
    </source>
</evidence>
<dbReference type="EMBL" id="DS547097">
    <property type="protein sequence ID" value="EDR10568.1"/>
    <property type="molecule type" value="Genomic_DNA"/>
</dbReference>